<evidence type="ECO:0000313" key="1">
    <source>
        <dbReference type="EMBL" id="KAK2168994.1"/>
    </source>
</evidence>
<dbReference type="AlphaFoldDB" id="A0AAD9KC61"/>
<reference evidence="1" key="1">
    <citation type="journal article" date="2023" name="Mol. Biol. Evol.">
        <title>Third-Generation Sequencing Reveals the Adaptive Role of the Epigenome in Three Deep-Sea Polychaetes.</title>
        <authorList>
            <person name="Perez M."/>
            <person name="Aroh O."/>
            <person name="Sun Y."/>
            <person name="Lan Y."/>
            <person name="Juniper S.K."/>
            <person name="Young C.R."/>
            <person name="Angers B."/>
            <person name="Qian P.Y."/>
        </authorList>
    </citation>
    <scope>NUCLEOTIDE SEQUENCE</scope>
    <source>
        <strain evidence="1">R07B-5</strain>
    </source>
</reference>
<accession>A0AAD9KC61</accession>
<dbReference type="Proteomes" id="UP001209878">
    <property type="component" value="Unassembled WGS sequence"/>
</dbReference>
<dbReference type="EMBL" id="JAODUO010001208">
    <property type="protein sequence ID" value="KAK2168994.1"/>
    <property type="molecule type" value="Genomic_DNA"/>
</dbReference>
<proteinExistence type="predicted"/>
<organism evidence="1 2">
    <name type="scientific">Ridgeia piscesae</name>
    <name type="common">Tubeworm</name>
    <dbReference type="NCBI Taxonomy" id="27915"/>
    <lineage>
        <taxon>Eukaryota</taxon>
        <taxon>Metazoa</taxon>
        <taxon>Spiralia</taxon>
        <taxon>Lophotrochozoa</taxon>
        <taxon>Annelida</taxon>
        <taxon>Polychaeta</taxon>
        <taxon>Sedentaria</taxon>
        <taxon>Canalipalpata</taxon>
        <taxon>Sabellida</taxon>
        <taxon>Siboglinidae</taxon>
        <taxon>Ridgeia</taxon>
    </lineage>
</organism>
<protein>
    <submittedName>
        <fullName evidence="1">Uncharacterized protein</fullName>
    </submittedName>
</protein>
<sequence>MDPDGRGVPIDSYLAGNFGQHTSGQIGYPACPNNTYDYGHQMAPNVMSLHNTCSTYTPLQNTGSSSLLYGSLPQHHTDLQYPCSSPQWPMVAPPEPHHQLFATLAGFPNGGVCDMPQTGSDDRGNLSGSDRPKVCKNNVTFDNVKTVVS</sequence>
<comment type="caution">
    <text evidence="1">The sequence shown here is derived from an EMBL/GenBank/DDBJ whole genome shotgun (WGS) entry which is preliminary data.</text>
</comment>
<keyword evidence="2" id="KW-1185">Reference proteome</keyword>
<name>A0AAD9KC61_RIDPI</name>
<gene>
    <name evidence="1" type="ORF">NP493_1209g00026</name>
</gene>
<evidence type="ECO:0000313" key="2">
    <source>
        <dbReference type="Proteomes" id="UP001209878"/>
    </source>
</evidence>